<feature type="non-terminal residue" evidence="2">
    <location>
        <position position="1"/>
    </location>
</feature>
<dbReference type="Proteomes" id="UP000772434">
    <property type="component" value="Unassembled WGS sequence"/>
</dbReference>
<gene>
    <name evidence="2" type="ORF">BDP27DRAFT_1183914</name>
</gene>
<organism evidence="2 3">
    <name type="scientific">Rhodocollybia butyracea</name>
    <dbReference type="NCBI Taxonomy" id="206335"/>
    <lineage>
        <taxon>Eukaryota</taxon>
        <taxon>Fungi</taxon>
        <taxon>Dikarya</taxon>
        <taxon>Basidiomycota</taxon>
        <taxon>Agaricomycotina</taxon>
        <taxon>Agaricomycetes</taxon>
        <taxon>Agaricomycetidae</taxon>
        <taxon>Agaricales</taxon>
        <taxon>Marasmiineae</taxon>
        <taxon>Omphalotaceae</taxon>
        <taxon>Rhodocollybia</taxon>
    </lineage>
</organism>
<dbReference type="AlphaFoldDB" id="A0A9P5PPA7"/>
<feature type="non-terminal residue" evidence="2">
    <location>
        <position position="63"/>
    </location>
</feature>
<proteinExistence type="predicted"/>
<evidence type="ECO:0000313" key="3">
    <source>
        <dbReference type="Proteomes" id="UP000772434"/>
    </source>
</evidence>
<dbReference type="InterPro" id="IPR011107">
    <property type="entry name" value="PPI_Ypi1"/>
</dbReference>
<evidence type="ECO:0000256" key="1">
    <source>
        <dbReference type="SAM" id="MobiDB-lite"/>
    </source>
</evidence>
<feature type="region of interest" description="Disordered" evidence="1">
    <location>
        <begin position="44"/>
        <end position="63"/>
    </location>
</feature>
<keyword evidence="3" id="KW-1185">Reference proteome</keyword>
<name>A0A9P5PPA7_9AGAR</name>
<accession>A0A9P5PPA7</accession>
<reference evidence="2" key="1">
    <citation type="submission" date="2020-11" db="EMBL/GenBank/DDBJ databases">
        <authorList>
            <consortium name="DOE Joint Genome Institute"/>
            <person name="Ahrendt S."/>
            <person name="Riley R."/>
            <person name="Andreopoulos W."/>
            <person name="Labutti K."/>
            <person name="Pangilinan J."/>
            <person name="Ruiz-Duenas F.J."/>
            <person name="Barrasa J.M."/>
            <person name="Sanchez-Garcia M."/>
            <person name="Camarero S."/>
            <person name="Miyauchi S."/>
            <person name="Serrano A."/>
            <person name="Linde D."/>
            <person name="Babiker R."/>
            <person name="Drula E."/>
            <person name="Ayuso-Fernandez I."/>
            <person name="Pacheco R."/>
            <person name="Padilla G."/>
            <person name="Ferreira P."/>
            <person name="Barriuso J."/>
            <person name="Kellner H."/>
            <person name="Castanera R."/>
            <person name="Alfaro M."/>
            <person name="Ramirez L."/>
            <person name="Pisabarro A.G."/>
            <person name="Kuo A."/>
            <person name="Tritt A."/>
            <person name="Lipzen A."/>
            <person name="He G."/>
            <person name="Yan M."/>
            <person name="Ng V."/>
            <person name="Cullen D."/>
            <person name="Martin F."/>
            <person name="Rosso M.-N."/>
            <person name="Henrissat B."/>
            <person name="Hibbett D."/>
            <person name="Martinez A.T."/>
            <person name="Grigoriev I.V."/>
        </authorList>
    </citation>
    <scope>NUCLEOTIDE SEQUENCE</scope>
    <source>
        <strain evidence="2">AH 40177</strain>
    </source>
</reference>
<dbReference type="Pfam" id="PF07491">
    <property type="entry name" value="PPI_Ypi1"/>
    <property type="match status" value="1"/>
</dbReference>
<dbReference type="OrthoDB" id="307488at2759"/>
<sequence>KKPRESVLWREDIVDNEGAGKESSKTDSFLLICCICHKQKAFDESLDKDNSSAEDSDSSFSSH</sequence>
<evidence type="ECO:0000313" key="2">
    <source>
        <dbReference type="EMBL" id="KAF9066941.1"/>
    </source>
</evidence>
<protein>
    <submittedName>
        <fullName evidence="2">Uncharacterized protein</fullName>
    </submittedName>
</protein>
<comment type="caution">
    <text evidence="2">The sequence shown here is derived from an EMBL/GenBank/DDBJ whole genome shotgun (WGS) entry which is preliminary data.</text>
</comment>
<dbReference type="EMBL" id="JADNRY010000080">
    <property type="protein sequence ID" value="KAF9066941.1"/>
    <property type="molecule type" value="Genomic_DNA"/>
</dbReference>
<dbReference type="GO" id="GO:0004865">
    <property type="term" value="F:protein serine/threonine phosphatase inhibitor activity"/>
    <property type="evidence" value="ECO:0007669"/>
    <property type="project" value="InterPro"/>
</dbReference>